<evidence type="ECO:0000313" key="1">
    <source>
        <dbReference type="EMBL" id="MDX8487979.1"/>
    </source>
</evidence>
<comment type="caution">
    <text evidence="1">The sequence shown here is derived from an EMBL/GenBank/DDBJ whole genome shotgun (WGS) entry which is preliminary data.</text>
</comment>
<name>A0ABU4YLX4_9HYPH</name>
<protein>
    <submittedName>
        <fullName evidence="1">Uncharacterized protein</fullName>
    </submittedName>
</protein>
<evidence type="ECO:0000313" key="2">
    <source>
        <dbReference type="Proteomes" id="UP001280156"/>
    </source>
</evidence>
<dbReference type="EMBL" id="JAVIIV010000016">
    <property type="protein sequence ID" value="MDX8487979.1"/>
    <property type="molecule type" value="Genomic_DNA"/>
</dbReference>
<keyword evidence="2" id="KW-1185">Reference proteome</keyword>
<reference evidence="1 2" key="1">
    <citation type="submission" date="2023-08" db="EMBL/GenBank/DDBJ databases">
        <title>Implementing the SeqCode for naming new Mesorhizobium species isolated from Vachellia karroo root nodules.</title>
        <authorList>
            <person name="Van Lill M."/>
        </authorList>
    </citation>
    <scope>NUCLEOTIDE SEQUENCE [LARGE SCALE GENOMIC DNA]</scope>
    <source>
        <strain evidence="1 2">VK2B</strain>
    </source>
</reference>
<gene>
    <name evidence="1" type="ORF">RFM52_22630</name>
</gene>
<dbReference type="RefSeq" id="WP_320293560.1">
    <property type="nucleotide sequence ID" value="NZ_JAVIIU010000001.1"/>
</dbReference>
<proteinExistence type="predicted"/>
<organism evidence="1 2">
    <name type="scientific">Mesorhizobium humile</name>
    <dbReference type="NCBI Taxonomy" id="3072313"/>
    <lineage>
        <taxon>Bacteria</taxon>
        <taxon>Pseudomonadati</taxon>
        <taxon>Pseudomonadota</taxon>
        <taxon>Alphaproteobacteria</taxon>
        <taxon>Hyphomicrobiales</taxon>
        <taxon>Phyllobacteriaceae</taxon>
        <taxon>Mesorhizobium</taxon>
    </lineage>
</organism>
<dbReference type="Proteomes" id="UP001280156">
    <property type="component" value="Unassembled WGS sequence"/>
</dbReference>
<accession>A0ABU4YLX4</accession>
<sequence length="72" mass="8011">MACFQVEEFYGERLVATTSTEAPDAFSAAETLTGKTISTKALQEHWFRVVDERGGTVHEFSIAEEPPKDFAK</sequence>